<organism evidence="2 3">
    <name type="scientific">Trichonephila clavata</name>
    <name type="common">Joro spider</name>
    <name type="synonym">Nephila clavata</name>
    <dbReference type="NCBI Taxonomy" id="2740835"/>
    <lineage>
        <taxon>Eukaryota</taxon>
        <taxon>Metazoa</taxon>
        <taxon>Ecdysozoa</taxon>
        <taxon>Arthropoda</taxon>
        <taxon>Chelicerata</taxon>
        <taxon>Arachnida</taxon>
        <taxon>Araneae</taxon>
        <taxon>Araneomorphae</taxon>
        <taxon>Entelegynae</taxon>
        <taxon>Araneoidea</taxon>
        <taxon>Nephilidae</taxon>
        <taxon>Trichonephila</taxon>
    </lineage>
</organism>
<protein>
    <submittedName>
        <fullName evidence="2">Uncharacterized protein</fullName>
    </submittedName>
</protein>
<dbReference type="AlphaFoldDB" id="A0A8X6GPA0"/>
<keyword evidence="1" id="KW-1133">Transmembrane helix</keyword>
<dbReference type="EMBL" id="BMAO01013152">
    <property type="protein sequence ID" value="GFQ86713.1"/>
    <property type="molecule type" value="Genomic_DNA"/>
</dbReference>
<sequence>MWYGPSAYLTISSYSYVENSEMHQGLVILLLTEMTLCMLLNFVVPQLQQRGVFSSTMFIKSRAPPNIGNNSMCCISNSYIAESSNLNLCEFGCGDF</sequence>
<reference evidence="2" key="1">
    <citation type="submission" date="2020-07" db="EMBL/GenBank/DDBJ databases">
        <title>Multicomponent nature underlies the extraordinary mechanical properties of spider dragline silk.</title>
        <authorList>
            <person name="Kono N."/>
            <person name="Nakamura H."/>
            <person name="Mori M."/>
            <person name="Yoshida Y."/>
            <person name="Ohtoshi R."/>
            <person name="Malay A.D."/>
            <person name="Moran D.A.P."/>
            <person name="Tomita M."/>
            <person name="Numata K."/>
            <person name="Arakawa K."/>
        </authorList>
    </citation>
    <scope>NUCLEOTIDE SEQUENCE</scope>
</reference>
<comment type="caution">
    <text evidence="2">The sequence shown here is derived from an EMBL/GenBank/DDBJ whole genome shotgun (WGS) entry which is preliminary data.</text>
</comment>
<keyword evidence="1" id="KW-0812">Transmembrane</keyword>
<dbReference type="Proteomes" id="UP000887116">
    <property type="component" value="Unassembled WGS sequence"/>
</dbReference>
<gene>
    <name evidence="2" type="ORF">TNCT_234871</name>
</gene>
<feature type="transmembrane region" description="Helical" evidence="1">
    <location>
        <begin position="25"/>
        <end position="44"/>
    </location>
</feature>
<keyword evidence="1" id="KW-0472">Membrane</keyword>
<name>A0A8X6GPA0_TRICU</name>
<keyword evidence="3" id="KW-1185">Reference proteome</keyword>
<evidence type="ECO:0000313" key="2">
    <source>
        <dbReference type="EMBL" id="GFQ86713.1"/>
    </source>
</evidence>
<evidence type="ECO:0000256" key="1">
    <source>
        <dbReference type="SAM" id="Phobius"/>
    </source>
</evidence>
<accession>A0A8X6GPA0</accession>
<evidence type="ECO:0000313" key="3">
    <source>
        <dbReference type="Proteomes" id="UP000887116"/>
    </source>
</evidence>
<proteinExistence type="predicted"/>